<gene>
    <name evidence="2" type="ORF">FD04_GL000868</name>
</gene>
<comment type="caution">
    <text evidence="2">The sequence shown here is derived from an EMBL/GenBank/DDBJ whole genome shotgun (WGS) entry which is preliminary data.</text>
</comment>
<accession>A0A0R1M1S4</accession>
<evidence type="ECO:0000313" key="3">
    <source>
        <dbReference type="Proteomes" id="UP000051160"/>
    </source>
</evidence>
<dbReference type="Gene3D" id="1.20.1500.10">
    <property type="entry name" value="YheA/YmcA-like"/>
    <property type="match status" value="1"/>
</dbReference>
<proteinExistence type="inferred from homology"/>
<keyword evidence="3" id="KW-1185">Reference proteome</keyword>
<comment type="similarity">
    <text evidence="1">Belongs to the UPF0342 family.</text>
</comment>
<reference evidence="2 3" key="1">
    <citation type="journal article" date="2015" name="Genome Announc.">
        <title>Expanding the biotechnology potential of lactobacilli through comparative genomics of 213 strains and associated genera.</title>
        <authorList>
            <person name="Sun Z."/>
            <person name="Harris H.M."/>
            <person name="McCann A."/>
            <person name="Guo C."/>
            <person name="Argimon S."/>
            <person name="Zhang W."/>
            <person name="Yang X."/>
            <person name="Jeffery I.B."/>
            <person name="Cooney J.C."/>
            <person name="Kagawa T.F."/>
            <person name="Liu W."/>
            <person name="Song Y."/>
            <person name="Salvetti E."/>
            <person name="Wrobel A."/>
            <person name="Rasinkangas P."/>
            <person name="Parkhill J."/>
            <person name="Rea M.C."/>
            <person name="O'Sullivan O."/>
            <person name="Ritari J."/>
            <person name="Douillard F.P."/>
            <person name="Paul Ross R."/>
            <person name="Yang R."/>
            <person name="Briner A.E."/>
            <person name="Felis G.E."/>
            <person name="de Vos W.M."/>
            <person name="Barrangou R."/>
            <person name="Klaenhammer T.R."/>
            <person name="Caufield P.W."/>
            <person name="Cui Y."/>
            <person name="Zhang H."/>
            <person name="O'Toole P.W."/>
        </authorList>
    </citation>
    <scope>NUCLEOTIDE SEQUENCE [LARGE SCALE GENOMIC DNA]</scope>
    <source>
        <strain evidence="2 3">DSM 19909</strain>
    </source>
</reference>
<organism evidence="2 3">
    <name type="scientific">Secundilactobacillus odoratitofui DSM 19909 = JCM 15043</name>
    <dbReference type="NCBI Taxonomy" id="1423776"/>
    <lineage>
        <taxon>Bacteria</taxon>
        <taxon>Bacillati</taxon>
        <taxon>Bacillota</taxon>
        <taxon>Bacilli</taxon>
        <taxon>Lactobacillales</taxon>
        <taxon>Lactobacillaceae</taxon>
        <taxon>Secundilactobacillus</taxon>
    </lineage>
</organism>
<evidence type="ECO:0000313" key="2">
    <source>
        <dbReference type="EMBL" id="KRK97895.1"/>
    </source>
</evidence>
<dbReference type="InterPro" id="IPR010368">
    <property type="entry name" value="Com_YlbF"/>
</dbReference>
<dbReference type="SUPFAM" id="SSF158622">
    <property type="entry name" value="YheA/YmcA-like"/>
    <property type="match status" value="1"/>
</dbReference>
<dbReference type="RefSeq" id="WP_054699911.1">
    <property type="nucleotide sequence ID" value="NZ_AZEE01000028.1"/>
</dbReference>
<dbReference type="STRING" id="1423776.FD04_GL000868"/>
<dbReference type="Proteomes" id="UP000051160">
    <property type="component" value="Unassembled WGS sequence"/>
</dbReference>
<dbReference type="EMBL" id="AZEE01000028">
    <property type="protein sequence ID" value="KRK97895.1"/>
    <property type="molecule type" value="Genomic_DNA"/>
</dbReference>
<dbReference type="PATRIC" id="fig|1423776.4.peg.875"/>
<dbReference type="Pfam" id="PF06133">
    <property type="entry name" value="Com_YlbF"/>
    <property type="match status" value="1"/>
</dbReference>
<evidence type="ECO:0000256" key="1">
    <source>
        <dbReference type="HAMAP-Rule" id="MF_01526"/>
    </source>
</evidence>
<protein>
    <recommendedName>
        <fullName evidence="1">UPF0342 protein FD04_GL000868</fullName>
    </recommendedName>
</protein>
<dbReference type="HAMAP" id="MF_01526">
    <property type="entry name" value="UPF0342"/>
    <property type="match status" value="1"/>
</dbReference>
<dbReference type="AlphaFoldDB" id="A0A0R1M1S4"/>
<sequence length="113" mass="12862">MADILKTAGDLRDQLAASDEFTTLQSAYNTMKADQEAYDLFKDFQALQLNLQQKQMQGQQLSEDEMKHAQELAQKVGEKAVIKALMDQEKAVNELLAKLNNEITKPIQDLYRN</sequence>
<name>A0A0R1M1S4_9LACO</name>
<dbReference type="InterPro" id="IPR023378">
    <property type="entry name" value="YheA/YmcA-like_dom_sf"/>
</dbReference>
<dbReference type="OrthoDB" id="9811402at2"/>